<proteinExistence type="predicted"/>
<reference evidence="2" key="1">
    <citation type="submission" date="2022-11" db="UniProtKB">
        <authorList>
            <consortium name="WormBaseParasite"/>
        </authorList>
    </citation>
    <scope>IDENTIFICATION</scope>
</reference>
<accession>A0AC34QPK7</accession>
<evidence type="ECO:0000313" key="1">
    <source>
        <dbReference type="Proteomes" id="UP000887576"/>
    </source>
</evidence>
<protein>
    <submittedName>
        <fullName evidence="2">Protein kinase domain-containing protein</fullName>
    </submittedName>
</protein>
<evidence type="ECO:0000313" key="2">
    <source>
        <dbReference type="WBParaSite" id="JU765_v2.g18135.t1"/>
    </source>
</evidence>
<dbReference type="Proteomes" id="UP000887576">
    <property type="component" value="Unplaced"/>
</dbReference>
<sequence>MLFLVNKNSSEVIDLKLDRNSIRLEELIGDGLFGNVYRGSFLDQRRKRMPVAVKVCRNDDECQDFQTSNKYLLEEAYTMNQFRHPHIIKLIGICSGPVLSDDSDTDSSLDGKNNNNTLPASVWIVMELAPFGELRQYLIREKAMIDIPTQILFAKQISSAVSYLHSRQFVHRDIAARNCLVINPKCVKLSDFGMSKLLEEEQVYTSSSGKLPIKWMAPESLNYRKFSPQSDVYSLGVCIWEIMMHGIKPWQGIRNHDVIKKIESGEILPKPTKCPWALYDMMQAMWIIDENFRMTALETTHFLEHLLDEIDSGKSFEELTVPDFHKLRSKLGNGLTSKRQSIVPVLNVDASQLPTSTLWRTVENQRLQCEEDEKWLEQEEQKLVS</sequence>
<name>A0AC34QPK7_9BILA</name>
<dbReference type="WBParaSite" id="JU765_v2.g18135.t1">
    <property type="protein sequence ID" value="JU765_v2.g18135.t1"/>
    <property type="gene ID" value="JU765_v2.g18135"/>
</dbReference>
<organism evidence="1 2">
    <name type="scientific">Panagrolaimus sp. JU765</name>
    <dbReference type="NCBI Taxonomy" id="591449"/>
    <lineage>
        <taxon>Eukaryota</taxon>
        <taxon>Metazoa</taxon>
        <taxon>Ecdysozoa</taxon>
        <taxon>Nematoda</taxon>
        <taxon>Chromadorea</taxon>
        <taxon>Rhabditida</taxon>
        <taxon>Tylenchina</taxon>
        <taxon>Panagrolaimomorpha</taxon>
        <taxon>Panagrolaimoidea</taxon>
        <taxon>Panagrolaimidae</taxon>
        <taxon>Panagrolaimus</taxon>
    </lineage>
</organism>